<dbReference type="GO" id="GO:0005886">
    <property type="term" value="C:plasma membrane"/>
    <property type="evidence" value="ECO:0007669"/>
    <property type="project" value="UniProtKB-SubCell"/>
</dbReference>
<dbReference type="GO" id="GO:0055085">
    <property type="term" value="P:transmembrane transport"/>
    <property type="evidence" value="ECO:0007669"/>
    <property type="project" value="InterPro"/>
</dbReference>
<dbReference type="Gene3D" id="2.60.40.10">
    <property type="entry name" value="Immunoglobulins"/>
    <property type="match status" value="1"/>
</dbReference>
<evidence type="ECO:0000256" key="2">
    <source>
        <dbReference type="ARBA" id="ARBA00022448"/>
    </source>
</evidence>
<feature type="transmembrane region" description="Helical" evidence="7">
    <location>
        <begin position="418"/>
        <end position="438"/>
    </location>
</feature>
<reference evidence="9 10" key="1">
    <citation type="submission" date="2019-08" db="EMBL/GenBank/DDBJ databases">
        <title>Complete genome sequence of Candidatus Uab amorphum.</title>
        <authorList>
            <person name="Shiratori T."/>
            <person name="Suzuki S."/>
            <person name="Kakizawa Y."/>
            <person name="Ishida K."/>
        </authorList>
    </citation>
    <scope>NUCLEOTIDE SEQUENCE [LARGE SCALE GENOMIC DNA]</scope>
    <source>
        <strain evidence="9 10">SRT547</strain>
    </source>
</reference>
<dbReference type="SUPFAM" id="SSF81296">
    <property type="entry name" value="E set domains"/>
    <property type="match status" value="1"/>
</dbReference>
<proteinExistence type="inferred from homology"/>
<keyword evidence="3" id="KW-1003">Cell membrane</keyword>
<evidence type="ECO:0000259" key="8">
    <source>
        <dbReference type="PROSITE" id="PS50928"/>
    </source>
</evidence>
<dbReference type="PANTHER" id="PTHR43744">
    <property type="entry name" value="ABC TRANSPORTER PERMEASE PROTEIN MG189-RELATED-RELATED"/>
    <property type="match status" value="1"/>
</dbReference>
<protein>
    <submittedName>
        <fullName evidence="9">Sugar ABC transporter permease</fullName>
    </submittedName>
</protein>
<evidence type="ECO:0000313" key="10">
    <source>
        <dbReference type="Proteomes" id="UP000326354"/>
    </source>
</evidence>
<evidence type="ECO:0000256" key="4">
    <source>
        <dbReference type="ARBA" id="ARBA00022692"/>
    </source>
</evidence>
<feature type="transmembrane region" description="Helical" evidence="7">
    <location>
        <begin position="245"/>
        <end position="274"/>
    </location>
</feature>
<dbReference type="CDD" id="cd06261">
    <property type="entry name" value="TM_PBP2"/>
    <property type="match status" value="1"/>
</dbReference>
<dbReference type="InterPro" id="IPR014756">
    <property type="entry name" value="Ig_E-set"/>
</dbReference>
<dbReference type="Pfam" id="PF00528">
    <property type="entry name" value="BPD_transp_1"/>
    <property type="match status" value="1"/>
</dbReference>
<dbReference type="KEGG" id="uam:UABAM_00057"/>
<organism evidence="9 10">
    <name type="scientific">Uabimicrobium amorphum</name>
    <dbReference type="NCBI Taxonomy" id="2596890"/>
    <lineage>
        <taxon>Bacteria</taxon>
        <taxon>Pseudomonadati</taxon>
        <taxon>Planctomycetota</taxon>
        <taxon>Candidatus Uabimicrobiia</taxon>
        <taxon>Candidatus Uabimicrobiales</taxon>
        <taxon>Candidatus Uabimicrobiaceae</taxon>
        <taxon>Candidatus Uabimicrobium</taxon>
    </lineage>
</organism>
<sequence>MKIIKKIAIYFVLLAGSILVLLPFFWMILTAFKQPDEALKYNFIPDQNFLGAWKEIPTKQDTREFVLQFDPQLYKDIAEINRVKVIGDFNEWSEEKDVLFRDRDLWLIALTNLQKNKKYYYQFVVNGSVRVPDYSHENREGDKSFFIVSDTQKSNTKLEDVSFVKDNTFFVRLLQRQQRSPVVELGNNRKITLTKEGEYFVAEVPVAECFGKYRFIQQKQWKEAVNDLYTFANFVKVLYNKDFPFALFFFNSFVVATLTALVTVIICTMAGYAFSKKDFWLKDQIFFLLLSSMMVPGMIFMIPQFLLVNDLGWINTYQGMVIPHLANVFGLFLLKQYIDTIPNSLFQAARLDGANEWQVFRIIIVPLCTPIMATLFLMTFVGQWSNFLWQLIVNTPDSVYRTLPVGLALFRGQYASDWGLMMAGACFSIIPIALLFLFTQRYFVAGMTSGAVK</sequence>
<keyword evidence="6 7" id="KW-0472">Membrane</keyword>
<keyword evidence="10" id="KW-1185">Reference proteome</keyword>
<feature type="transmembrane region" description="Helical" evidence="7">
    <location>
        <begin position="320"/>
        <end position="338"/>
    </location>
</feature>
<dbReference type="EMBL" id="AP019860">
    <property type="protein sequence ID" value="BBM81718.1"/>
    <property type="molecule type" value="Genomic_DNA"/>
</dbReference>
<dbReference type="InterPro" id="IPR000515">
    <property type="entry name" value="MetI-like"/>
</dbReference>
<evidence type="ECO:0000256" key="6">
    <source>
        <dbReference type="ARBA" id="ARBA00023136"/>
    </source>
</evidence>
<keyword evidence="4 7" id="KW-0812">Transmembrane</keyword>
<accession>A0A5S9IH64</accession>
<dbReference type="OrthoDB" id="266229at2"/>
<dbReference type="PANTHER" id="PTHR43744:SF12">
    <property type="entry name" value="ABC TRANSPORTER PERMEASE PROTEIN MG189-RELATED"/>
    <property type="match status" value="1"/>
</dbReference>
<dbReference type="PROSITE" id="PS50928">
    <property type="entry name" value="ABC_TM1"/>
    <property type="match status" value="1"/>
</dbReference>
<comment type="subcellular location">
    <subcellularLocation>
        <location evidence="1 7">Cell membrane</location>
        <topology evidence="1 7">Multi-pass membrane protein</topology>
    </subcellularLocation>
</comment>
<dbReference type="RefSeq" id="WP_151965989.1">
    <property type="nucleotide sequence ID" value="NZ_AP019860.1"/>
</dbReference>
<comment type="similarity">
    <text evidence="7">Belongs to the binding-protein-dependent transport system permease family.</text>
</comment>
<evidence type="ECO:0000313" key="9">
    <source>
        <dbReference type="EMBL" id="BBM81718.1"/>
    </source>
</evidence>
<name>A0A5S9IH64_UABAM</name>
<feature type="transmembrane region" description="Helical" evidence="7">
    <location>
        <begin position="359"/>
        <end position="381"/>
    </location>
</feature>
<evidence type="ECO:0000256" key="3">
    <source>
        <dbReference type="ARBA" id="ARBA00022475"/>
    </source>
</evidence>
<gene>
    <name evidence="9" type="ORF">UABAM_00057</name>
</gene>
<dbReference type="SUPFAM" id="SSF161098">
    <property type="entry name" value="MetI-like"/>
    <property type="match status" value="2"/>
</dbReference>
<dbReference type="Proteomes" id="UP000326354">
    <property type="component" value="Chromosome"/>
</dbReference>
<dbReference type="Gene3D" id="1.10.3720.10">
    <property type="entry name" value="MetI-like"/>
    <property type="match status" value="1"/>
</dbReference>
<dbReference type="InterPro" id="IPR035906">
    <property type="entry name" value="MetI-like_sf"/>
</dbReference>
<dbReference type="AlphaFoldDB" id="A0A5S9IH64"/>
<feature type="transmembrane region" description="Helical" evidence="7">
    <location>
        <begin position="7"/>
        <end position="29"/>
    </location>
</feature>
<feature type="transmembrane region" description="Helical" evidence="7">
    <location>
        <begin position="286"/>
        <end position="308"/>
    </location>
</feature>
<dbReference type="InterPro" id="IPR013783">
    <property type="entry name" value="Ig-like_fold"/>
</dbReference>
<keyword evidence="2 7" id="KW-0813">Transport</keyword>
<evidence type="ECO:0000256" key="1">
    <source>
        <dbReference type="ARBA" id="ARBA00004651"/>
    </source>
</evidence>
<keyword evidence="5 7" id="KW-1133">Transmembrane helix</keyword>
<evidence type="ECO:0000256" key="5">
    <source>
        <dbReference type="ARBA" id="ARBA00022989"/>
    </source>
</evidence>
<feature type="domain" description="ABC transmembrane type-1" evidence="8">
    <location>
        <begin position="249"/>
        <end position="439"/>
    </location>
</feature>
<evidence type="ECO:0000256" key="7">
    <source>
        <dbReference type="RuleBase" id="RU363032"/>
    </source>
</evidence>